<name>A0A931AXH9_9FIRM</name>
<evidence type="ECO:0000256" key="5">
    <source>
        <dbReference type="ARBA" id="ARBA00023015"/>
    </source>
</evidence>
<dbReference type="EMBL" id="JADPIE010000007">
    <property type="protein sequence ID" value="MBF8437851.1"/>
    <property type="molecule type" value="Genomic_DNA"/>
</dbReference>
<dbReference type="NCBIfam" id="TIGR03824">
    <property type="entry name" value="FlgM_jcvi"/>
    <property type="match status" value="1"/>
</dbReference>
<comment type="caution">
    <text evidence="9">The sequence shown here is derived from an EMBL/GenBank/DDBJ whole genome shotgun (WGS) entry which is preliminary data.</text>
</comment>
<keyword evidence="3" id="KW-0678">Repressor</keyword>
<dbReference type="AlphaFoldDB" id="A0A931AXH9"/>
<feature type="compositionally biased region" description="Basic and acidic residues" evidence="7">
    <location>
        <begin position="24"/>
        <end position="36"/>
    </location>
</feature>
<dbReference type="InterPro" id="IPR031316">
    <property type="entry name" value="FlgM_C"/>
</dbReference>
<dbReference type="GO" id="GO:0045892">
    <property type="term" value="P:negative regulation of DNA-templated transcription"/>
    <property type="evidence" value="ECO:0007669"/>
    <property type="project" value="InterPro"/>
</dbReference>
<keyword evidence="5" id="KW-0805">Transcription regulation</keyword>
<dbReference type="GO" id="GO:0044781">
    <property type="term" value="P:bacterial-type flagellum organization"/>
    <property type="evidence" value="ECO:0007669"/>
    <property type="project" value="UniProtKB-KW"/>
</dbReference>
<dbReference type="InterPro" id="IPR035890">
    <property type="entry name" value="Anti-sigma-28_factor_FlgM_sf"/>
</dbReference>
<dbReference type="InterPro" id="IPR007412">
    <property type="entry name" value="FlgM"/>
</dbReference>
<reference evidence="9" key="1">
    <citation type="submission" date="2020-11" db="EMBL/GenBank/DDBJ databases">
        <title>Halonatronomonas betainensis gen. nov., sp. nov. a novel haloalkaliphilic representative of the family Halanaerobiacae capable of betaine degradation.</title>
        <authorList>
            <person name="Boltyanskaya Y."/>
            <person name="Kevbrin V."/>
            <person name="Detkova E."/>
            <person name="Grouzdev D.S."/>
            <person name="Koziaeva V."/>
            <person name="Zhilina T."/>
        </authorList>
    </citation>
    <scope>NUCLEOTIDE SEQUENCE</scope>
    <source>
        <strain evidence="9">Z-7014</strain>
    </source>
</reference>
<keyword evidence="10" id="KW-1185">Reference proteome</keyword>
<gene>
    <name evidence="9" type="primary">flgM</name>
    <name evidence="9" type="ORF">I0Q91_12205</name>
</gene>
<comment type="similarity">
    <text evidence="1">Belongs to the FlgM family.</text>
</comment>
<keyword evidence="9" id="KW-0966">Cell projection</keyword>
<evidence type="ECO:0000259" key="8">
    <source>
        <dbReference type="Pfam" id="PF04316"/>
    </source>
</evidence>
<accession>A0A931AXH9</accession>
<keyword evidence="9" id="KW-0969">Cilium</keyword>
<evidence type="ECO:0000256" key="2">
    <source>
        <dbReference type="ARBA" id="ARBA00017823"/>
    </source>
</evidence>
<keyword evidence="6" id="KW-0804">Transcription</keyword>
<dbReference type="RefSeq" id="WP_270454885.1">
    <property type="nucleotide sequence ID" value="NZ_JADPIE010000007.1"/>
</dbReference>
<feature type="region of interest" description="Disordered" evidence="7">
    <location>
        <begin position="22"/>
        <end position="41"/>
    </location>
</feature>
<evidence type="ECO:0000256" key="3">
    <source>
        <dbReference type="ARBA" id="ARBA00022491"/>
    </source>
</evidence>
<evidence type="ECO:0000313" key="9">
    <source>
        <dbReference type="EMBL" id="MBF8437851.1"/>
    </source>
</evidence>
<proteinExistence type="inferred from homology"/>
<dbReference type="Proteomes" id="UP000621436">
    <property type="component" value="Unassembled WGS sequence"/>
</dbReference>
<feature type="domain" description="Anti-sigma-28 factor FlgM C-terminal" evidence="8">
    <location>
        <begin position="35"/>
        <end position="89"/>
    </location>
</feature>
<dbReference type="SUPFAM" id="SSF101498">
    <property type="entry name" value="Anti-sigma factor FlgM"/>
    <property type="match status" value="1"/>
</dbReference>
<dbReference type="Pfam" id="PF04316">
    <property type="entry name" value="FlgM"/>
    <property type="match status" value="1"/>
</dbReference>
<organism evidence="9 10">
    <name type="scientific">Halonatronomonas betaini</name>
    <dbReference type="NCBI Taxonomy" id="2778430"/>
    <lineage>
        <taxon>Bacteria</taxon>
        <taxon>Bacillati</taxon>
        <taxon>Bacillota</taxon>
        <taxon>Clostridia</taxon>
        <taxon>Halanaerobiales</taxon>
        <taxon>Halarsenatibacteraceae</taxon>
        <taxon>Halonatronomonas</taxon>
    </lineage>
</organism>
<evidence type="ECO:0000256" key="7">
    <source>
        <dbReference type="SAM" id="MobiDB-lite"/>
    </source>
</evidence>
<evidence type="ECO:0000313" key="10">
    <source>
        <dbReference type="Proteomes" id="UP000621436"/>
    </source>
</evidence>
<evidence type="ECO:0000256" key="4">
    <source>
        <dbReference type="ARBA" id="ARBA00022795"/>
    </source>
</evidence>
<protein>
    <recommendedName>
        <fullName evidence="2">Negative regulator of flagellin synthesis</fullName>
    </recommendedName>
</protein>
<sequence length="98" mass="11167">MRIDNIQGKNIQKLYQNQQNLLNKENKQTSRSEGDKMNISSKGLQIKKLADQLEADPGIRAEKVARLKQEIADGNYHIDSEKLAESLMNEIELTRGDL</sequence>
<keyword evidence="9" id="KW-0282">Flagellum</keyword>
<evidence type="ECO:0000256" key="1">
    <source>
        <dbReference type="ARBA" id="ARBA00005322"/>
    </source>
</evidence>
<keyword evidence="4" id="KW-1005">Bacterial flagellum biogenesis</keyword>
<evidence type="ECO:0000256" key="6">
    <source>
        <dbReference type="ARBA" id="ARBA00023163"/>
    </source>
</evidence>